<evidence type="ECO:0000313" key="5">
    <source>
        <dbReference type="Proteomes" id="UP000568888"/>
    </source>
</evidence>
<feature type="domain" description="Response regulatory" evidence="2">
    <location>
        <begin position="2"/>
        <end position="128"/>
    </location>
</feature>
<accession>A0A6V8MS88</accession>
<dbReference type="Proteomes" id="UP000831485">
    <property type="component" value="Chromosome"/>
</dbReference>
<dbReference type="Pfam" id="PF00072">
    <property type="entry name" value="Response_reg"/>
    <property type="match status" value="1"/>
</dbReference>
<dbReference type="Gene3D" id="3.40.50.2300">
    <property type="match status" value="1"/>
</dbReference>
<evidence type="ECO:0000313" key="3">
    <source>
        <dbReference type="EMBL" id="GFO62734.1"/>
    </source>
</evidence>
<dbReference type="EMBL" id="CP096574">
    <property type="protein sequence ID" value="UPU35686.1"/>
    <property type="molecule type" value="Genomic_DNA"/>
</dbReference>
<keyword evidence="6" id="KW-1185">Reference proteome</keyword>
<gene>
    <name evidence="3" type="ORF">GMPD_06530</name>
    <name evidence="4" type="ORF">M1B72_19950</name>
</gene>
<dbReference type="EMBL" id="BLXY01000001">
    <property type="protein sequence ID" value="GFO62734.1"/>
    <property type="molecule type" value="Genomic_DNA"/>
</dbReference>
<evidence type="ECO:0000256" key="1">
    <source>
        <dbReference type="PROSITE-ProRule" id="PRU00169"/>
    </source>
</evidence>
<reference evidence="5" key="1">
    <citation type="submission" date="2020-06" db="EMBL/GenBank/DDBJ databases">
        <title>Draft genomic sequecing of Geomonas sp. Red736.</title>
        <authorList>
            <person name="Itoh H."/>
            <person name="Xu Z.X."/>
            <person name="Ushijima N."/>
            <person name="Masuda Y."/>
            <person name="Shiratori Y."/>
            <person name="Senoo K."/>
        </authorList>
    </citation>
    <scope>NUCLEOTIDE SEQUENCE [LARGE SCALE GENOMIC DNA]</scope>
    <source>
        <strain evidence="5">Red736</strain>
    </source>
</reference>
<sequence length="130" mass="14322">MKCLIIEDNEFLREGLIMFLQGVADIATAVNGREGVERFTSALQQGAPFDLVLLDIVMPEMDGQQALKLMRRAEQEQGPAGKKSVIVMTTALNSPANMEEAMWDGDCSDYLVKPVARADLMAILQRHGLL</sequence>
<dbReference type="PROSITE" id="PS50110">
    <property type="entry name" value="RESPONSE_REGULATORY"/>
    <property type="match status" value="1"/>
</dbReference>
<dbReference type="GO" id="GO:0000160">
    <property type="term" value="P:phosphorelay signal transduction system"/>
    <property type="evidence" value="ECO:0007669"/>
    <property type="project" value="InterPro"/>
</dbReference>
<dbReference type="PANTHER" id="PTHR43228:SF1">
    <property type="entry name" value="TWO-COMPONENT RESPONSE REGULATOR ARR22"/>
    <property type="match status" value="1"/>
</dbReference>
<evidence type="ECO:0000259" key="2">
    <source>
        <dbReference type="PROSITE" id="PS50110"/>
    </source>
</evidence>
<proteinExistence type="predicted"/>
<organism evidence="3 5">
    <name type="scientific">Geomonas paludis</name>
    <dbReference type="NCBI Taxonomy" id="2740185"/>
    <lineage>
        <taxon>Bacteria</taxon>
        <taxon>Pseudomonadati</taxon>
        <taxon>Thermodesulfobacteriota</taxon>
        <taxon>Desulfuromonadia</taxon>
        <taxon>Geobacterales</taxon>
        <taxon>Geobacteraceae</taxon>
        <taxon>Geomonas</taxon>
    </lineage>
</organism>
<dbReference type="AlphaFoldDB" id="A0A6V8MS88"/>
<dbReference type="SMART" id="SM00448">
    <property type="entry name" value="REC"/>
    <property type="match status" value="1"/>
</dbReference>
<dbReference type="Proteomes" id="UP000568888">
    <property type="component" value="Unassembled WGS sequence"/>
</dbReference>
<reference evidence="4" key="3">
    <citation type="submission" date="2022-04" db="EMBL/GenBank/DDBJ databases">
        <authorList>
            <person name="Liu G."/>
        </authorList>
    </citation>
    <scope>NUCLEOTIDE SEQUENCE</scope>
    <source>
        <strain evidence="4">RG22</strain>
    </source>
</reference>
<feature type="modified residue" description="4-aspartylphosphate" evidence="1">
    <location>
        <position position="55"/>
    </location>
</feature>
<dbReference type="SUPFAM" id="SSF52172">
    <property type="entry name" value="CheY-like"/>
    <property type="match status" value="1"/>
</dbReference>
<dbReference type="PANTHER" id="PTHR43228">
    <property type="entry name" value="TWO-COMPONENT RESPONSE REGULATOR"/>
    <property type="match status" value="1"/>
</dbReference>
<dbReference type="InterPro" id="IPR011006">
    <property type="entry name" value="CheY-like_superfamily"/>
</dbReference>
<dbReference type="CDD" id="cd17546">
    <property type="entry name" value="REC_hyHK_CKI1_RcsC-like"/>
    <property type="match status" value="1"/>
</dbReference>
<protein>
    <submittedName>
        <fullName evidence="3 4">Response regulator</fullName>
    </submittedName>
</protein>
<evidence type="ECO:0000313" key="6">
    <source>
        <dbReference type="Proteomes" id="UP000831485"/>
    </source>
</evidence>
<keyword evidence="1" id="KW-0597">Phosphoprotein</keyword>
<dbReference type="InterPro" id="IPR001789">
    <property type="entry name" value="Sig_transdc_resp-reg_receiver"/>
</dbReference>
<name>A0A6V8MS88_9BACT</name>
<reference evidence="3" key="2">
    <citation type="journal article" date="2021" name="Int. J. Syst. Evol. Microbiol.">
        <title>Geomonas silvestris sp. nov., Geomonas paludis sp. nov. and Geomonas limicola sp. nov., isolated from terrestrial environments, and emended description of the genus Geomonas.</title>
        <authorList>
            <person name="Itoh H."/>
            <person name="Xu Z."/>
            <person name="Masuda Y."/>
            <person name="Ushijima N."/>
            <person name="Hayakawa C."/>
            <person name="Shiratori Y."/>
            <person name="Senoo K."/>
        </authorList>
    </citation>
    <scope>NUCLEOTIDE SEQUENCE</scope>
    <source>
        <strain evidence="3">Red736</strain>
    </source>
</reference>
<evidence type="ECO:0000313" key="4">
    <source>
        <dbReference type="EMBL" id="UPU35686.1"/>
    </source>
</evidence>
<dbReference type="InterPro" id="IPR052048">
    <property type="entry name" value="ST_Response_Regulator"/>
</dbReference>
<dbReference type="RefSeq" id="WP_183345043.1">
    <property type="nucleotide sequence ID" value="NZ_BLXY01000001.1"/>
</dbReference>